<proteinExistence type="predicted"/>
<organism evidence="4 5">
    <name type="scientific">Lacibacter sediminis</name>
    <dbReference type="NCBI Taxonomy" id="2760713"/>
    <lineage>
        <taxon>Bacteria</taxon>
        <taxon>Pseudomonadati</taxon>
        <taxon>Bacteroidota</taxon>
        <taxon>Chitinophagia</taxon>
        <taxon>Chitinophagales</taxon>
        <taxon>Chitinophagaceae</taxon>
        <taxon>Lacibacter</taxon>
    </lineage>
</organism>
<dbReference type="AlphaFoldDB" id="A0A7G5XDZ1"/>
<dbReference type="Proteomes" id="UP000515344">
    <property type="component" value="Chromosome"/>
</dbReference>
<gene>
    <name evidence="4" type="ORF">H4075_16645</name>
</gene>
<evidence type="ECO:0000256" key="1">
    <source>
        <dbReference type="SAM" id="Coils"/>
    </source>
</evidence>
<keyword evidence="3" id="KW-0472">Membrane</keyword>
<sequence>MSKTKFLTILVVLLLVLNAITLYFFLGNKPAPRKKPGGNRPYSEYITKKLNLDTVQQQKLKELRDKHKQELDSLRKEDRQIQEAKTQLLKDGVTDSLKLDSIFTVSAANKKKFEMAFHNHFMQIRALCRPDQLELFNQTLDEMNKRRMQGWGDKKGPQQSNEKEKK</sequence>
<accession>A0A7G5XDZ1</accession>
<dbReference type="Gene3D" id="1.20.120.1490">
    <property type="match status" value="1"/>
</dbReference>
<feature type="transmembrane region" description="Helical" evidence="3">
    <location>
        <begin position="6"/>
        <end position="26"/>
    </location>
</feature>
<evidence type="ECO:0000256" key="2">
    <source>
        <dbReference type="SAM" id="MobiDB-lite"/>
    </source>
</evidence>
<evidence type="ECO:0000256" key="3">
    <source>
        <dbReference type="SAM" id="Phobius"/>
    </source>
</evidence>
<keyword evidence="1" id="KW-0175">Coiled coil</keyword>
<keyword evidence="3" id="KW-0812">Transmembrane</keyword>
<feature type="coiled-coil region" evidence="1">
    <location>
        <begin position="57"/>
        <end position="87"/>
    </location>
</feature>
<evidence type="ECO:0000313" key="5">
    <source>
        <dbReference type="Proteomes" id="UP000515344"/>
    </source>
</evidence>
<feature type="compositionally biased region" description="Basic and acidic residues" evidence="2">
    <location>
        <begin position="152"/>
        <end position="166"/>
    </location>
</feature>
<protein>
    <submittedName>
        <fullName evidence="4">Periplasmic heavy metal sensor</fullName>
    </submittedName>
</protein>
<reference evidence="5" key="1">
    <citation type="submission" date="2020-08" db="EMBL/GenBank/DDBJ databases">
        <title>Lacibacter sp. S13-6-6 genome sequencing.</title>
        <authorList>
            <person name="Jin L."/>
        </authorList>
    </citation>
    <scope>NUCLEOTIDE SEQUENCE [LARGE SCALE GENOMIC DNA]</scope>
    <source>
        <strain evidence="5">S13-6-6</strain>
    </source>
</reference>
<dbReference type="KEGG" id="lacs:H4075_16645"/>
<dbReference type="Pfam" id="PF13801">
    <property type="entry name" value="Metal_resist"/>
    <property type="match status" value="1"/>
</dbReference>
<keyword evidence="5" id="KW-1185">Reference proteome</keyword>
<keyword evidence="3" id="KW-1133">Transmembrane helix</keyword>
<name>A0A7G5XDZ1_9BACT</name>
<dbReference type="EMBL" id="CP060007">
    <property type="protein sequence ID" value="QNA43694.1"/>
    <property type="molecule type" value="Genomic_DNA"/>
</dbReference>
<dbReference type="InterPro" id="IPR025961">
    <property type="entry name" value="Metal_resist"/>
</dbReference>
<dbReference type="RefSeq" id="WP_182801956.1">
    <property type="nucleotide sequence ID" value="NZ_CP060007.1"/>
</dbReference>
<feature type="region of interest" description="Disordered" evidence="2">
    <location>
        <begin position="146"/>
        <end position="166"/>
    </location>
</feature>
<evidence type="ECO:0000313" key="4">
    <source>
        <dbReference type="EMBL" id="QNA43694.1"/>
    </source>
</evidence>